<feature type="domain" description="MurNAc-LAA" evidence="1">
    <location>
        <begin position="165"/>
        <end position="277"/>
    </location>
</feature>
<dbReference type="SUPFAM" id="SSF53187">
    <property type="entry name" value="Zn-dependent exopeptidases"/>
    <property type="match status" value="1"/>
</dbReference>
<protein>
    <submittedName>
        <fullName evidence="2">N-acetylmuramoyl-L-alanine amidase</fullName>
        <ecNumber evidence="2">3.5.1.28</ecNumber>
    </submittedName>
</protein>
<evidence type="ECO:0000313" key="2">
    <source>
        <dbReference type="EMBL" id="ASC69447.1"/>
    </source>
</evidence>
<dbReference type="InterPro" id="IPR002508">
    <property type="entry name" value="MurNAc-LAA_cat"/>
</dbReference>
<gene>
    <name evidence="2" type="ORF">XM38_003740</name>
</gene>
<dbReference type="PANTHER" id="PTHR30404">
    <property type="entry name" value="N-ACETYLMURAMOYL-L-ALANINE AMIDASE"/>
    <property type="match status" value="1"/>
</dbReference>
<dbReference type="PANTHER" id="PTHR30404:SF7">
    <property type="entry name" value="CELL WALL AMIDASE LYTH-RELATED"/>
    <property type="match status" value="1"/>
</dbReference>
<dbReference type="CDD" id="cd02696">
    <property type="entry name" value="MurNAc-LAA"/>
    <property type="match status" value="1"/>
</dbReference>
<dbReference type="SMART" id="SM00646">
    <property type="entry name" value="Ami_3"/>
    <property type="match status" value="1"/>
</dbReference>
<sequence>MPGWTEVRFPLQVPVPIQGRAKTAERLTLTLHNTVAQTDTIFFSEDPVVQRLDWRPLLPDQAQYTFHMTSHQQWGYRLRYQGTTLVLSLRHPPVLGNGAPLQGATILLDPGHGGEELGARGPTGYPEKAVNLAVSQRLQGELEARGARVMLTRQEDRAVSLRDRMDQIVAAAPTLALSIHYNALPDSGDALNTAGVGAFWYHAQAHDLAMFLHNYLTTELDRPAYGVFWNNLALTRPTVAPTVLLELGFMINPDEFEWITDPAAQRTLAATLADGIAVWLRQRTAPGRTE</sequence>
<dbReference type="AlphaFoldDB" id="A0A1Z3HGX2"/>
<dbReference type="Gene3D" id="3.40.630.40">
    <property type="entry name" value="Zn-dependent exopeptidases"/>
    <property type="match status" value="1"/>
</dbReference>
<name>A0A1Z3HGX2_9CYAN</name>
<organism evidence="2 3">
    <name type="scientific">Halomicronema hongdechloris C2206</name>
    <dbReference type="NCBI Taxonomy" id="1641165"/>
    <lineage>
        <taxon>Bacteria</taxon>
        <taxon>Bacillati</taxon>
        <taxon>Cyanobacteriota</taxon>
        <taxon>Cyanophyceae</taxon>
        <taxon>Nodosilineales</taxon>
        <taxon>Nodosilineaceae</taxon>
        <taxon>Halomicronema</taxon>
    </lineage>
</organism>
<dbReference type="KEGG" id="hhg:XM38_003740"/>
<dbReference type="GO" id="GO:0008745">
    <property type="term" value="F:N-acetylmuramoyl-L-alanine amidase activity"/>
    <property type="evidence" value="ECO:0007669"/>
    <property type="project" value="UniProtKB-EC"/>
</dbReference>
<dbReference type="Pfam" id="PF01520">
    <property type="entry name" value="Amidase_3"/>
    <property type="match status" value="1"/>
</dbReference>
<proteinExistence type="predicted"/>
<dbReference type="Proteomes" id="UP000191901">
    <property type="component" value="Chromosome"/>
</dbReference>
<dbReference type="GO" id="GO:0030288">
    <property type="term" value="C:outer membrane-bounded periplasmic space"/>
    <property type="evidence" value="ECO:0007669"/>
    <property type="project" value="TreeGrafter"/>
</dbReference>
<dbReference type="EC" id="3.5.1.28" evidence="2"/>
<accession>A0A1Z3HGX2</accession>
<keyword evidence="2" id="KW-0378">Hydrolase</keyword>
<dbReference type="EMBL" id="CP021983">
    <property type="protein sequence ID" value="ASC69447.1"/>
    <property type="molecule type" value="Genomic_DNA"/>
</dbReference>
<keyword evidence="3" id="KW-1185">Reference proteome</keyword>
<dbReference type="GO" id="GO:0009253">
    <property type="term" value="P:peptidoglycan catabolic process"/>
    <property type="evidence" value="ECO:0007669"/>
    <property type="project" value="InterPro"/>
</dbReference>
<evidence type="ECO:0000313" key="3">
    <source>
        <dbReference type="Proteomes" id="UP000191901"/>
    </source>
</evidence>
<evidence type="ECO:0000259" key="1">
    <source>
        <dbReference type="SMART" id="SM00646"/>
    </source>
</evidence>
<dbReference type="InterPro" id="IPR050695">
    <property type="entry name" value="N-acetylmuramoyl_amidase_3"/>
</dbReference>
<reference evidence="2 3" key="1">
    <citation type="journal article" date="2016" name="Biochim. Biophys. Acta">
        <title>Characterization of red-shifted phycobilisomes isolated from the chlorophyll f-containing cyanobacterium Halomicronema hongdechloris.</title>
        <authorList>
            <person name="Li Y."/>
            <person name="Lin Y."/>
            <person name="Garvey C.J."/>
            <person name="Birch D."/>
            <person name="Corkery R.W."/>
            <person name="Loughlin P.C."/>
            <person name="Scheer H."/>
            <person name="Willows R.D."/>
            <person name="Chen M."/>
        </authorList>
    </citation>
    <scope>NUCLEOTIDE SEQUENCE [LARGE SCALE GENOMIC DNA]</scope>
    <source>
        <strain evidence="2 3">C2206</strain>
    </source>
</reference>